<evidence type="ECO:0000256" key="1">
    <source>
        <dbReference type="SAM" id="SignalP"/>
    </source>
</evidence>
<dbReference type="AlphaFoldDB" id="A0A9N7RAK5"/>
<organism evidence="3 4">
    <name type="scientific">Striga hermonthica</name>
    <name type="common">Purple witchweed</name>
    <name type="synonym">Buchnera hermonthica</name>
    <dbReference type="NCBI Taxonomy" id="68872"/>
    <lineage>
        <taxon>Eukaryota</taxon>
        <taxon>Viridiplantae</taxon>
        <taxon>Streptophyta</taxon>
        <taxon>Embryophyta</taxon>
        <taxon>Tracheophyta</taxon>
        <taxon>Spermatophyta</taxon>
        <taxon>Magnoliopsida</taxon>
        <taxon>eudicotyledons</taxon>
        <taxon>Gunneridae</taxon>
        <taxon>Pentapetalae</taxon>
        <taxon>asterids</taxon>
        <taxon>lamiids</taxon>
        <taxon>Lamiales</taxon>
        <taxon>Orobanchaceae</taxon>
        <taxon>Buchnereae</taxon>
        <taxon>Striga</taxon>
    </lineage>
</organism>
<dbReference type="Proteomes" id="UP001153555">
    <property type="component" value="Unassembled WGS sequence"/>
</dbReference>
<reference evidence="3" key="1">
    <citation type="submission" date="2019-12" db="EMBL/GenBank/DDBJ databases">
        <authorList>
            <person name="Scholes J."/>
        </authorList>
    </citation>
    <scope>NUCLEOTIDE SEQUENCE</scope>
</reference>
<dbReference type="PANTHER" id="PTHR23334:SF49">
    <property type="entry name" value="BASIC LEUCINE ZIPPER 23"/>
    <property type="match status" value="1"/>
</dbReference>
<dbReference type="Gene3D" id="1.20.5.170">
    <property type="match status" value="1"/>
</dbReference>
<dbReference type="InterPro" id="IPR031106">
    <property type="entry name" value="C/EBP"/>
</dbReference>
<feature type="domain" description="BZIP" evidence="2">
    <location>
        <begin position="72"/>
        <end position="114"/>
    </location>
</feature>
<feature type="signal peptide" evidence="1">
    <location>
        <begin position="1"/>
        <end position="45"/>
    </location>
</feature>
<feature type="chain" id="PRO_5040430938" evidence="1">
    <location>
        <begin position="46"/>
        <end position="158"/>
    </location>
</feature>
<dbReference type="PANTHER" id="PTHR23334">
    <property type="entry name" value="CCAAT/ENHANCER BINDING PROTEIN"/>
    <property type="match status" value="1"/>
</dbReference>
<dbReference type="InterPro" id="IPR004827">
    <property type="entry name" value="bZIP"/>
</dbReference>
<protein>
    <submittedName>
        <fullName evidence="3">Basic-leucine zipper (BZIP) transcription factor family protein</fullName>
    </submittedName>
</protein>
<accession>A0A9N7RAK5</accession>
<dbReference type="CDD" id="cd14686">
    <property type="entry name" value="bZIP"/>
    <property type="match status" value="1"/>
</dbReference>
<dbReference type="GO" id="GO:0000978">
    <property type="term" value="F:RNA polymerase II cis-regulatory region sequence-specific DNA binding"/>
    <property type="evidence" value="ECO:0007669"/>
    <property type="project" value="TreeGrafter"/>
</dbReference>
<evidence type="ECO:0000313" key="4">
    <source>
        <dbReference type="Proteomes" id="UP001153555"/>
    </source>
</evidence>
<dbReference type="OrthoDB" id="1918304at2759"/>
<proteinExistence type="predicted"/>
<keyword evidence="4" id="KW-1185">Reference proteome</keyword>
<gene>
    <name evidence="3" type="ORF">SHERM_20420</name>
</gene>
<dbReference type="EMBL" id="CACSLK010024540">
    <property type="protein sequence ID" value="CAA0823253.1"/>
    <property type="molecule type" value="Genomic_DNA"/>
</dbReference>
<name>A0A9N7RAK5_STRHE</name>
<dbReference type="GO" id="GO:0000981">
    <property type="term" value="F:DNA-binding transcription factor activity, RNA polymerase II-specific"/>
    <property type="evidence" value="ECO:0007669"/>
    <property type="project" value="TreeGrafter"/>
</dbReference>
<dbReference type="Pfam" id="PF07716">
    <property type="entry name" value="bZIP_2"/>
    <property type="match status" value="1"/>
</dbReference>
<evidence type="ECO:0000259" key="2">
    <source>
        <dbReference type="Pfam" id="PF07716"/>
    </source>
</evidence>
<sequence>MSASGGVSLSRPPILWPATFSSSPTANSLMSLLALLIYSLCGAVAQEAYTDVLGWTQACTMPTPATRLGLTAVRKHREKKKSRTASLEDEVVRLWAMNQQLMKRLQEQALLEAEIAKLKCLLVDIRVGSKGKLGLFLTRSRIKLGMFTEVGDRAAPFT</sequence>
<comment type="caution">
    <text evidence="3">The sequence shown here is derived from an EMBL/GenBank/DDBJ whole genome shotgun (WGS) entry which is preliminary data.</text>
</comment>
<dbReference type="GO" id="GO:0006351">
    <property type="term" value="P:DNA-templated transcription"/>
    <property type="evidence" value="ECO:0007669"/>
    <property type="project" value="InterPro"/>
</dbReference>
<evidence type="ECO:0000313" key="3">
    <source>
        <dbReference type="EMBL" id="CAA0823253.1"/>
    </source>
</evidence>
<keyword evidence="1" id="KW-0732">Signal</keyword>